<sequence length="372" mass="37398">MAAINGPRRTRAAPRSGTPPERPRILVLRPDHLGDVLVTLPAVAALRAAAPAAVVTYAAPPAAAEACRRCPHLDRVVSIAFPPPGRPWGAFAEAELRAAVAALGGPYDLAVLPRPDDPASGMLCATAGVPVRVGFATPQALPFLTRSVPPPAPDLPVAEATRRLLAAGLAALGVPSALPPLPARDGTIVPTAADRAETAAVLAEVGVPGPEVVLHPGSGWPVKNWPPARWGRVARLLRDRLGSPVLVAGTAREGPLVEQAVRASDGAAVGIAGRLSVGGLAALHACARVVAGVDSGALHLAAAVGTPTVGLYGPGNPAFAPPLPRHRVVRLGLACSPCGRLEAPPCGRLLHPACVTGIPAGAIAEGVLAALG</sequence>
<name>A0A543IWW6_9ACTN</name>
<dbReference type="Gene3D" id="3.40.50.2000">
    <property type="entry name" value="Glycogen Phosphorylase B"/>
    <property type="match status" value="2"/>
</dbReference>
<dbReference type="SUPFAM" id="SSF53756">
    <property type="entry name" value="UDP-Glycosyltransferase/glycogen phosphorylase"/>
    <property type="match status" value="1"/>
</dbReference>
<dbReference type="GO" id="GO:0005829">
    <property type="term" value="C:cytosol"/>
    <property type="evidence" value="ECO:0007669"/>
    <property type="project" value="TreeGrafter"/>
</dbReference>
<evidence type="ECO:0000313" key="4">
    <source>
        <dbReference type="EMBL" id="TQM75062.1"/>
    </source>
</evidence>
<dbReference type="Pfam" id="PF01075">
    <property type="entry name" value="Glyco_transf_9"/>
    <property type="match status" value="1"/>
</dbReference>
<evidence type="ECO:0000313" key="5">
    <source>
        <dbReference type="Proteomes" id="UP000319213"/>
    </source>
</evidence>
<reference evidence="4 5" key="1">
    <citation type="submission" date="2019-06" db="EMBL/GenBank/DDBJ databases">
        <title>Sequencing the genomes of 1000 actinobacteria strains.</title>
        <authorList>
            <person name="Klenk H.-P."/>
        </authorList>
    </citation>
    <scope>NUCLEOTIDE SEQUENCE [LARGE SCALE GENOMIC DNA]</scope>
    <source>
        <strain evidence="4 5">DSM 43186</strain>
    </source>
</reference>
<dbReference type="Proteomes" id="UP000319213">
    <property type="component" value="Unassembled WGS sequence"/>
</dbReference>
<dbReference type="PANTHER" id="PTHR30160">
    <property type="entry name" value="TETRAACYLDISACCHARIDE 4'-KINASE-RELATED"/>
    <property type="match status" value="1"/>
</dbReference>
<dbReference type="CDD" id="cd03789">
    <property type="entry name" value="GT9_LPS_heptosyltransferase"/>
    <property type="match status" value="1"/>
</dbReference>
<gene>
    <name evidence="4" type="ORF">FHX40_1758</name>
</gene>
<accession>A0A543IWW6</accession>
<dbReference type="GO" id="GO:0009244">
    <property type="term" value="P:lipopolysaccharide core region biosynthetic process"/>
    <property type="evidence" value="ECO:0007669"/>
    <property type="project" value="TreeGrafter"/>
</dbReference>
<keyword evidence="5" id="KW-1185">Reference proteome</keyword>
<keyword evidence="2 4" id="KW-0808">Transferase</keyword>
<dbReference type="InterPro" id="IPR051199">
    <property type="entry name" value="LPS_LOS_Heptosyltrfase"/>
</dbReference>
<organism evidence="4 5">
    <name type="scientific">Thermopolyspora flexuosa</name>
    <dbReference type="NCBI Taxonomy" id="103836"/>
    <lineage>
        <taxon>Bacteria</taxon>
        <taxon>Bacillati</taxon>
        <taxon>Actinomycetota</taxon>
        <taxon>Actinomycetes</taxon>
        <taxon>Streptosporangiales</taxon>
        <taxon>Streptosporangiaceae</taxon>
        <taxon>Thermopolyspora</taxon>
    </lineage>
</organism>
<dbReference type="InterPro" id="IPR002201">
    <property type="entry name" value="Glyco_trans_9"/>
</dbReference>
<feature type="region of interest" description="Disordered" evidence="3">
    <location>
        <begin position="1"/>
        <end position="24"/>
    </location>
</feature>
<dbReference type="GO" id="GO:0008713">
    <property type="term" value="F:ADP-heptose-lipopolysaccharide heptosyltransferase activity"/>
    <property type="evidence" value="ECO:0007669"/>
    <property type="project" value="TreeGrafter"/>
</dbReference>
<dbReference type="PANTHER" id="PTHR30160:SF1">
    <property type="entry name" value="LIPOPOLYSACCHARIDE 1,2-N-ACETYLGLUCOSAMINETRANSFERASE-RELATED"/>
    <property type="match status" value="1"/>
</dbReference>
<dbReference type="EMBL" id="VFPQ01000001">
    <property type="protein sequence ID" value="TQM75062.1"/>
    <property type="molecule type" value="Genomic_DNA"/>
</dbReference>
<comment type="caution">
    <text evidence="4">The sequence shown here is derived from an EMBL/GenBank/DDBJ whole genome shotgun (WGS) entry which is preliminary data.</text>
</comment>
<dbReference type="AlphaFoldDB" id="A0A543IWW6"/>
<protein>
    <submittedName>
        <fullName evidence="4">Heptosyltransferase-2/heptosyltransferase-3</fullName>
    </submittedName>
</protein>
<proteinExistence type="predicted"/>
<dbReference type="RefSeq" id="WP_189136283.1">
    <property type="nucleotide sequence ID" value="NZ_BMPV01000007.1"/>
</dbReference>
<evidence type="ECO:0000256" key="2">
    <source>
        <dbReference type="ARBA" id="ARBA00022679"/>
    </source>
</evidence>
<evidence type="ECO:0000256" key="1">
    <source>
        <dbReference type="ARBA" id="ARBA00022676"/>
    </source>
</evidence>
<keyword evidence="1" id="KW-0328">Glycosyltransferase</keyword>
<evidence type="ECO:0000256" key="3">
    <source>
        <dbReference type="SAM" id="MobiDB-lite"/>
    </source>
</evidence>